<dbReference type="PROSITE" id="PS51335">
    <property type="entry name" value="ELMO"/>
    <property type="match status" value="1"/>
</dbReference>
<evidence type="ECO:0000313" key="3">
    <source>
        <dbReference type="EMBL" id="CAI2386630.1"/>
    </source>
</evidence>
<comment type="caution">
    <text evidence="3">The sequence shown here is derived from an EMBL/GenBank/DDBJ whole genome shotgun (WGS) entry which is preliminary data.</text>
</comment>
<feature type="compositionally biased region" description="Basic and acidic residues" evidence="1">
    <location>
        <begin position="75"/>
        <end position="88"/>
    </location>
</feature>
<feature type="domain" description="ELMO" evidence="2">
    <location>
        <begin position="499"/>
        <end position="650"/>
    </location>
</feature>
<dbReference type="InterPro" id="IPR050868">
    <property type="entry name" value="ELMO_domain-containing"/>
</dbReference>
<name>A0AAD2DBH5_EUPCR</name>
<dbReference type="PANTHER" id="PTHR12771">
    <property type="entry name" value="ENGULFMENT AND CELL MOTILITY"/>
    <property type="match status" value="1"/>
</dbReference>
<proteinExistence type="predicted"/>
<feature type="compositionally biased region" description="Basic and acidic residues" evidence="1">
    <location>
        <begin position="96"/>
        <end position="105"/>
    </location>
</feature>
<dbReference type="PANTHER" id="PTHR12771:SF2">
    <property type="entry name" value="ELMO DOMAIN-CONTAINING PROTEIN 3"/>
    <property type="match status" value="1"/>
</dbReference>
<feature type="region of interest" description="Disordered" evidence="1">
    <location>
        <begin position="665"/>
        <end position="702"/>
    </location>
</feature>
<evidence type="ECO:0000313" key="4">
    <source>
        <dbReference type="Proteomes" id="UP001295684"/>
    </source>
</evidence>
<dbReference type="AlphaFoldDB" id="A0AAD2DBH5"/>
<protein>
    <recommendedName>
        <fullName evidence="2">ELMO domain-containing protein</fullName>
    </recommendedName>
</protein>
<feature type="region of interest" description="Disordered" evidence="1">
    <location>
        <begin position="1"/>
        <end position="27"/>
    </location>
</feature>
<reference evidence="3" key="1">
    <citation type="submission" date="2023-07" db="EMBL/GenBank/DDBJ databases">
        <authorList>
            <consortium name="AG Swart"/>
            <person name="Singh M."/>
            <person name="Singh A."/>
            <person name="Seah K."/>
            <person name="Emmerich C."/>
        </authorList>
    </citation>
    <scope>NUCLEOTIDE SEQUENCE</scope>
    <source>
        <strain evidence="3">DP1</strain>
    </source>
</reference>
<dbReference type="EMBL" id="CAMPGE010029153">
    <property type="protein sequence ID" value="CAI2386630.1"/>
    <property type="molecule type" value="Genomic_DNA"/>
</dbReference>
<gene>
    <name evidence="3" type="ORF">ECRASSUSDP1_LOCUS28252</name>
</gene>
<sequence length="702" mass="80312">MDDIHLDFGGDQDTNADNGLPGAPLPLIDSTMKRIEREKASSLFTAMSQGIEQEQKKAGTAANVLEKQWEEGPLRRFNKEQKVEKEEASDSFEMDVDPHFLKKEPEEDSDDEFGIVQGNEGHNFKKLDKGKLMAYVKNDMSNQEREDYQKKLQEAKGKKDNLKKQNNIKGDVIVEDDEEESSEDEFDDEEDKGKIDQIFTNTMSEFNKTKKEEQKLQKEKEAAALAKLDILKAEQSKNKIISSAGKGLVTNNLSSKLKSITQKKEYDATKLVQEEAKAVVSNSSSPLKPSEEQKEQIPIIRKKITIKRKQIGILNFAKSALKCNLKIPNIFMDNKILNITEMNLEENKAAPQIIRNNPEPAPQNADSSPAVIPAVSRQNDMQQDHQSQILNQQFAAEDPMNKWMQVNKEREGEIQEKLNKNYDEEQEEPASLIRYLDAWMDFLTTDMSPYLDDIVRETGSSGGLMKMFKSKTSLDKSLYEERDIFMCLAKIKMDTSIETHDRVLSSIYMHLSGRNNCPRTGHHWIEVGFQNEDPQTDIRGSGMLGLMQMLYFCEQYNELASRYCNHSQIPQHKFPFIIKCFEFTTLVLNVLRSGKINKTCNQKGSIDGICNELYSACIWIFMTKYIKTQANIRHMNDLNKEVEDYIEKSPEKVLQQFQAFINASKNPSNDSGEQDFAQYGQIDSDEQAQPPQIPNRNSKYAM</sequence>
<feature type="region of interest" description="Disordered" evidence="1">
    <location>
        <begin position="75"/>
        <end position="121"/>
    </location>
</feature>
<feature type="region of interest" description="Disordered" evidence="1">
    <location>
        <begin position="141"/>
        <end position="195"/>
    </location>
</feature>
<accession>A0AAD2DBH5</accession>
<feature type="compositionally biased region" description="Polar residues" evidence="1">
    <location>
        <begin position="687"/>
        <end position="702"/>
    </location>
</feature>
<dbReference type="Pfam" id="PF04727">
    <property type="entry name" value="ELMO_CED12"/>
    <property type="match status" value="1"/>
</dbReference>
<evidence type="ECO:0000256" key="1">
    <source>
        <dbReference type="SAM" id="MobiDB-lite"/>
    </source>
</evidence>
<feature type="compositionally biased region" description="Basic and acidic residues" evidence="1">
    <location>
        <begin position="142"/>
        <end position="163"/>
    </location>
</feature>
<feature type="compositionally biased region" description="Acidic residues" evidence="1">
    <location>
        <begin position="173"/>
        <end position="190"/>
    </location>
</feature>
<organism evidence="3 4">
    <name type="scientific">Euplotes crassus</name>
    <dbReference type="NCBI Taxonomy" id="5936"/>
    <lineage>
        <taxon>Eukaryota</taxon>
        <taxon>Sar</taxon>
        <taxon>Alveolata</taxon>
        <taxon>Ciliophora</taxon>
        <taxon>Intramacronucleata</taxon>
        <taxon>Spirotrichea</taxon>
        <taxon>Hypotrichia</taxon>
        <taxon>Euplotida</taxon>
        <taxon>Euplotidae</taxon>
        <taxon>Moneuplotes</taxon>
    </lineage>
</organism>
<dbReference type="InterPro" id="IPR006816">
    <property type="entry name" value="ELMO_dom"/>
</dbReference>
<dbReference type="Proteomes" id="UP001295684">
    <property type="component" value="Unassembled WGS sequence"/>
</dbReference>
<evidence type="ECO:0000259" key="2">
    <source>
        <dbReference type="PROSITE" id="PS51335"/>
    </source>
</evidence>
<keyword evidence="4" id="KW-1185">Reference proteome</keyword>